<keyword evidence="1" id="KW-0472">Membrane</keyword>
<dbReference type="RefSeq" id="WP_076443128.1">
    <property type="nucleotide sequence ID" value="NZ_FTNI01000052.1"/>
</dbReference>
<organism evidence="2 3">
    <name type="scientific">Microbispora rosea</name>
    <dbReference type="NCBI Taxonomy" id="58117"/>
    <lineage>
        <taxon>Bacteria</taxon>
        <taxon>Bacillati</taxon>
        <taxon>Actinomycetota</taxon>
        <taxon>Actinomycetes</taxon>
        <taxon>Streptosporangiales</taxon>
        <taxon>Streptosporangiaceae</taxon>
        <taxon>Microbispora</taxon>
    </lineage>
</organism>
<feature type="transmembrane region" description="Helical" evidence="1">
    <location>
        <begin position="82"/>
        <end position="103"/>
    </location>
</feature>
<evidence type="ECO:0008006" key="4">
    <source>
        <dbReference type="Google" id="ProtNLM"/>
    </source>
</evidence>
<evidence type="ECO:0000313" key="3">
    <source>
        <dbReference type="Proteomes" id="UP000186096"/>
    </source>
</evidence>
<sequence length="118" mass="12240">MNEFVGVVLLILGVAVMLASRRVAIGPVRIGHLAGLASLAGLADDRCWRVTHEQVEAWMLAAGLVPIIAGLAAFGIEPSPALVAVALAAMVYTIALLTVAAVVGRSSLRRKAGNHAHR</sequence>
<accession>A0A1N7HI17</accession>
<feature type="transmembrane region" description="Helical" evidence="1">
    <location>
        <begin position="57"/>
        <end position="76"/>
    </location>
</feature>
<protein>
    <recommendedName>
        <fullName evidence="4">SdpI/YhfL protein family protein</fullName>
    </recommendedName>
</protein>
<keyword evidence="1" id="KW-0812">Transmembrane</keyword>
<dbReference type="AlphaFoldDB" id="A0A1N7HI17"/>
<gene>
    <name evidence="2" type="ORF">SAMN05421833_1528</name>
</gene>
<name>A0A1N7HI17_9ACTN</name>
<keyword evidence="1" id="KW-1133">Transmembrane helix</keyword>
<proteinExistence type="predicted"/>
<keyword evidence="3" id="KW-1185">Reference proteome</keyword>
<reference evidence="3" key="1">
    <citation type="submission" date="2017-01" db="EMBL/GenBank/DDBJ databases">
        <authorList>
            <person name="Varghese N."/>
            <person name="Submissions S."/>
        </authorList>
    </citation>
    <scope>NUCLEOTIDE SEQUENCE [LARGE SCALE GENOMIC DNA]</scope>
    <source>
        <strain evidence="3">ATCC 12950</strain>
    </source>
</reference>
<evidence type="ECO:0000313" key="2">
    <source>
        <dbReference type="EMBL" id="SIS24534.1"/>
    </source>
</evidence>
<dbReference type="Proteomes" id="UP000186096">
    <property type="component" value="Unassembled WGS sequence"/>
</dbReference>
<evidence type="ECO:0000256" key="1">
    <source>
        <dbReference type="SAM" id="Phobius"/>
    </source>
</evidence>
<dbReference type="EMBL" id="FTNI01000052">
    <property type="protein sequence ID" value="SIS24534.1"/>
    <property type="molecule type" value="Genomic_DNA"/>
</dbReference>